<dbReference type="PROSITE" id="PS51257">
    <property type="entry name" value="PROKAR_LIPOPROTEIN"/>
    <property type="match status" value="1"/>
</dbReference>
<keyword evidence="1" id="KW-0732">Signal</keyword>
<reference evidence="2 3" key="1">
    <citation type="submission" date="2018-07" db="EMBL/GenBank/DDBJ databases">
        <title>Genomic Encyclopedia of Type Strains, Phase IV (KMG-IV): sequencing the most valuable type-strain genomes for metagenomic binning, comparative biology and taxonomic classification.</title>
        <authorList>
            <person name="Goeker M."/>
        </authorList>
    </citation>
    <scope>NUCLEOTIDE SEQUENCE [LARGE SCALE GENOMIC DNA]</scope>
    <source>
        <strain evidence="2 3">DSM 4134</strain>
    </source>
</reference>
<comment type="caution">
    <text evidence="2">The sequence shown here is derived from an EMBL/GenBank/DDBJ whole genome shotgun (WGS) entry which is preliminary data.</text>
</comment>
<dbReference type="EMBL" id="QREG01000036">
    <property type="protein sequence ID" value="RED91785.1"/>
    <property type="molecule type" value="Genomic_DNA"/>
</dbReference>
<evidence type="ECO:0000313" key="3">
    <source>
        <dbReference type="Proteomes" id="UP000256779"/>
    </source>
</evidence>
<proteinExistence type="predicted"/>
<dbReference type="AlphaFoldDB" id="A0A3D9KY27"/>
<evidence type="ECO:0000256" key="1">
    <source>
        <dbReference type="SAM" id="SignalP"/>
    </source>
</evidence>
<evidence type="ECO:0000313" key="2">
    <source>
        <dbReference type="EMBL" id="RED91785.1"/>
    </source>
</evidence>
<protein>
    <submittedName>
        <fullName evidence="2">Putative secreted protein (Por secretion system target)</fullName>
    </submittedName>
</protein>
<accession>A0A3D9KY27</accession>
<sequence>MIYNFSKWLFSVAIIILANEVFGQCPTSGTVLTSCVTVGNLTLTGDLTVNAGVTMTVTGNLTINGGKTLTATGGSLILGSFTETWGGTNTLIGGTYTVTNDFSSGSGGAFVVSGVTADINGAVSFQGSSHSYTNSSFDIAEDLYFGSGTHTVNNTFFDVGTGYTNTTGHDALSFNGGATVNFSNNAGMDVKGDVNAGNSASLSIDNSDVYVTGNFDNAGSGNIVVTNGGTFVVDGDYDNSGSGSTTVEDGGHLEVGGDYDNTGGGSSNVNGGTMVVGGNYSGNAPSGDSGDCSGGGGGCCGSGCAALPVTLIDFSGASMPGGICLSWSTASEVNNDYFTLEHSADGVSFAEIAQVSGKGTTSEISAYSYTDRVAQPGVVYYRLSQTDFDGTQEVLGVVSARSTSNHQLSIAPNPIRVGGELQILGLTEGATFYVYHLDGRLQNVYSYSPGMRLSQLEPGTYMVTLQGHAQHRDLRLVVK</sequence>
<feature type="signal peptide" evidence="1">
    <location>
        <begin position="1"/>
        <end position="23"/>
    </location>
</feature>
<keyword evidence="3" id="KW-1185">Reference proteome</keyword>
<name>A0A3D9KY27_MARFU</name>
<dbReference type="Proteomes" id="UP000256779">
    <property type="component" value="Unassembled WGS sequence"/>
</dbReference>
<organism evidence="2 3">
    <name type="scientific">Marinoscillum furvescens DSM 4134</name>
    <dbReference type="NCBI Taxonomy" id="1122208"/>
    <lineage>
        <taxon>Bacteria</taxon>
        <taxon>Pseudomonadati</taxon>
        <taxon>Bacteroidota</taxon>
        <taxon>Cytophagia</taxon>
        <taxon>Cytophagales</taxon>
        <taxon>Reichenbachiellaceae</taxon>
        <taxon>Marinoscillum</taxon>
    </lineage>
</organism>
<feature type="chain" id="PRO_5017746301" evidence="1">
    <location>
        <begin position="24"/>
        <end position="479"/>
    </location>
</feature>
<gene>
    <name evidence="2" type="ORF">C7460_13621</name>
</gene>